<evidence type="ECO:0000256" key="3">
    <source>
        <dbReference type="ARBA" id="ARBA00022737"/>
    </source>
</evidence>
<evidence type="ECO:0000259" key="5">
    <source>
        <dbReference type="PROSITE" id="PS50106"/>
    </source>
</evidence>
<feature type="compositionally biased region" description="Polar residues" evidence="4">
    <location>
        <begin position="780"/>
        <end position="791"/>
    </location>
</feature>
<dbReference type="InterPro" id="IPR001478">
    <property type="entry name" value="PDZ"/>
</dbReference>
<dbReference type="PANTHER" id="PTHR46227">
    <property type="entry name" value="GLUTAMATE RECEPTOR-INTERACTING PROTEIN GRIP"/>
    <property type="match status" value="1"/>
</dbReference>
<organism evidence="6 7">
    <name type="scientific">Cairina moschata</name>
    <name type="common">Muscovy duck</name>
    <dbReference type="NCBI Taxonomy" id="8855"/>
    <lineage>
        <taxon>Eukaryota</taxon>
        <taxon>Metazoa</taxon>
        <taxon>Chordata</taxon>
        <taxon>Craniata</taxon>
        <taxon>Vertebrata</taxon>
        <taxon>Euteleostomi</taxon>
        <taxon>Archelosauria</taxon>
        <taxon>Archosauria</taxon>
        <taxon>Dinosauria</taxon>
        <taxon>Saurischia</taxon>
        <taxon>Theropoda</taxon>
        <taxon>Coelurosauria</taxon>
        <taxon>Aves</taxon>
        <taxon>Neognathae</taxon>
        <taxon>Galloanserae</taxon>
        <taxon>Anseriformes</taxon>
        <taxon>Anatidae</taxon>
        <taxon>Anatinae</taxon>
        <taxon>Cairina</taxon>
    </lineage>
</organism>
<protein>
    <submittedName>
        <fullName evidence="6">Glutamate receptor interacting protein 1</fullName>
    </submittedName>
</protein>
<dbReference type="FunFam" id="2.30.42.10:FF:000031">
    <property type="entry name" value="Glutamate receptor interacting protein 1"/>
    <property type="match status" value="1"/>
</dbReference>
<evidence type="ECO:0000256" key="2">
    <source>
        <dbReference type="ARBA" id="ARBA00022490"/>
    </source>
</evidence>
<feature type="domain" description="PDZ" evidence="5">
    <location>
        <begin position="176"/>
        <end position="264"/>
    </location>
</feature>
<feature type="compositionally biased region" description="Polar residues" evidence="4">
    <location>
        <begin position="939"/>
        <end position="949"/>
    </location>
</feature>
<dbReference type="FunFam" id="2.30.42.10:FF:000025">
    <property type="entry name" value="Glutamate receptor interacting protein 1"/>
    <property type="match status" value="1"/>
</dbReference>
<dbReference type="SUPFAM" id="SSF50156">
    <property type="entry name" value="PDZ domain-like"/>
    <property type="match status" value="7"/>
</dbReference>
<dbReference type="CDD" id="cd06683">
    <property type="entry name" value="PDZ6_GRIP1-2-like"/>
    <property type="match status" value="1"/>
</dbReference>
<dbReference type="Ensembl" id="ENSCMMT00000010510.1">
    <property type="protein sequence ID" value="ENSCMMP00000009536.1"/>
    <property type="gene ID" value="ENSCMMG00000005893.1"/>
</dbReference>
<feature type="domain" description="PDZ" evidence="5">
    <location>
        <begin position="445"/>
        <end position="520"/>
    </location>
</feature>
<reference evidence="6" key="1">
    <citation type="submission" date="2018-09" db="EMBL/GenBank/DDBJ databases">
        <title>Common duck and Muscovy duck high density SNP chip.</title>
        <authorList>
            <person name="Vignal A."/>
            <person name="Thebault N."/>
            <person name="Warren W.C."/>
        </authorList>
    </citation>
    <scope>NUCLEOTIDE SEQUENCE [LARGE SCALE GENOMIC DNA]</scope>
</reference>
<dbReference type="Gene3D" id="2.30.42.10">
    <property type="match status" value="7"/>
</dbReference>
<dbReference type="InterPro" id="IPR036034">
    <property type="entry name" value="PDZ_sf"/>
</dbReference>
<feature type="compositionally biased region" description="Gly residues" evidence="4">
    <location>
        <begin position="831"/>
        <end position="841"/>
    </location>
</feature>
<evidence type="ECO:0000313" key="6">
    <source>
        <dbReference type="Ensembl" id="ENSCMMP00000009536.1"/>
    </source>
</evidence>
<feature type="domain" description="PDZ" evidence="5">
    <location>
        <begin position="79"/>
        <end position="162"/>
    </location>
</feature>
<dbReference type="Proteomes" id="UP000694556">
    <property type="component" value="Chromosome 1"/>
</dbReference>
<dbReference type="InterPro" id="IPR041489">
    <property type="entry name" value="PDZ_6"/>
</dbReference>
<accession>A0A8C3BR41</accession>
<dbReference type="PROSITE" id="PS50106">
    <property type="entry name" value="PDZ"/>
    <property type="match status" value="7"/>
</dbReference>
<feature type="domain" description="PDZ" evidence="5">
    <location>
        <begin position="979"/>
        <end position="1061"/>
    </location>
</feature>
<dbReference type="FunFam" id="2.30.42.10:FF:000022">
    <property type="entry name" value="Glutamate receptor interacting protein 1"/>
    <property type="match status" value="1"/>
</dbReference>
<feature type="region of interest" description="Disordered" evidence="4">
    <location>
        <begin position="909"/>
        <end position="951"/>
    </location>
</feature>
<dbReference type="Pfam" id="PF00595">
    <property type="entry name" value="PDZ"/>
    <property type="match status" value="6"/>
</dbReference>
<dbReference type="FunFam" id="2.30.42.10:FF:000034">
    <property type="entry name" value="Glutamate receptor interacting protein 1"/>
    <property type="match status" value="1"/>
</dbReference>
<evidence type="ECO:0000313" key="7">
    <source>
        <dbReference type="Proteomes" id="UP000694556"/>
    </source>
</evidence>
<feature type="region of interest" description="Disordered" evidence="4">
    <location>
        <begin position="748"/>
        <end position="856"/>
    </location>
</feature>
<feature type="compositionally biased region" description="Polar residues" evidence="4">
    <location>
        <begin position="909"/>
        <end position="932"/>
    </location>
</feature>
<dbReference type="FunFam" id="2.30.42.10:FF:000035">
    <property type="entry name" value="Glutamate receptor interacting protein 1"/>
    <property type="match status" value="1"/>
</dbReference>
<feature type="domain" description="PDZ" evidence="5">
    <location>
        <begin position="646"/>
        <end position="728"/>
    </location>
</feature>
<dbReference type="InterPro" id="IPR043545">
    <property type="entry name" value="GRIP1/2"/>
</dbReference>
<dbReference type="CDD" id="cd06681">
    <property type="entry name" value="PDZ2_GRIP1-2-like"/>
    <property type="match status" value="1"/>
</dbReference>
<dbReference type="CDD" id="cd06682">
    <property type="entry name" value="PDZ5_GRIP1-2-like"/>
    <property type="match status" value="1"/>
</dbReference>
<proteinExistence type="predicted"/>
<dbReference type="PANTHER" id="PTHR46227:SF3">
    <property type="entry name" value="GLUTAMATE RECEPTOR-INTERACTING PROTEIN 1"/>
    <property type="match status" value="1"/>
</dbReference>
<dbReference type="FunFam" id="2.30.42.10:FF:000021">
    <property type="entry name" value="Glutamate receptor interacting protein 1"/>
    <property type="match status" value="1"/>
</dbReference>
<evidence type="ECO:0000256" key="4">
    <source>
        <dbReference type="SAM" id="MobiDB-lite"/>
    </source>
</evidence>
<dbReference type="CDD" id="cd06687">
    <property type="entry name" value="PDZ1_GRIP1-2-like"/>
    <property type="match status" value="1"/>
</dbReference>
<keyword evidence="2" id="KW-0963">Cytoplasm</keyword>
<dbReference type="FunFam" id="2.30.42.10:FF:000023">
    <property type="entry name" value="Glutamate receptor interacting protein 1"/>
    <property type="match status" value="1"/>
</dbReference>
<dbReference type="AlphaFoldDB" id="A0A8C3BR41"/>
<keyword evidence="3" id="KW-0677">Repeat</keyword>
<feature type="domain" description="PDZ" evidence="5">
    <location>
        <begin position="278"/>
        <end position="362"/>
    </location>
</feature>
<sequence length="1106" mass="120972">MERFLGFVKQIRRSRRRKGKKYRPEEDYHEGYEDVYYYASEHFRNESPYTKSANQAKPPDGALSVRRQSIPEEFKGSTIVELMKKEGTTLGLTVSGGIDKDGKPRVSNLRQGGIAARSDQLDVGDYIKSVNGINLTKFRHDEIISLLKNVGERVVLEVEYELPPVSIQGSGVIFRTVEVTLHKEGNTFGFVIRGGAHDDRNKSRPVVITCVRPGGPADREGTIKPGDRLLSVDGIRLLGTTHAEAMSILKQCGQEATLLVEYDVSVMESVATASGPLLVEVAKTPGAALGVALSTSMCCNKQVIVIDKIKSASIADRCGALHVGDHILSIDGTSMEYCTLAEATQFLANAADNVKLEILPHHQTRLALKGPEHALVSSSFSPTSMSAYSLSSLNMGTLPRSLYSTSPRGTMMRRRMKKKDFKSSLSLASSTVGLAGQVVHTETTEVVLTADPIVGFGIQLQGSVFATETLSSPPLISYIESDSPAERCGVLQIGDRIVAINGIPTEDSTFDEANQLLRDSSITNKVTLEIEFDVAESVIPSSGTFHVKLPKKHNVELGITISSPSSRKPGDPLVISDIKKGSVAHRTGTLELGDKLLAIDNIRLDNCSMEDAVQILQHCEDLVKLKIRKDEDNSDEQESSGAIIYTVELKRYGGPLGITISGTEEPFDPIIISSLTKGGLAERTGAIHIGDRILAINSSSLKGKPLSEAIHLLQMAGETVTLKIKKQTDGPSYQASGYNFNAYEWRSPKQRGSLSPPSRPRNHPFHDPVLSDEEWDRPAASSTASKNMWQQKETETLGDNQENHLKQTSVERSGGESIRSVKKEGKLWKGASGGQRKGGGQLEEWNTPSFAGTHDNTEADQEENFWSQALEDLETCGQSGILRELEDKADRRLSLRNMTLLATIMSGSTMSLNHENPQPRSQLGRQASFQERSTVRPHYSQTTRSNTLPSDVGRKSMVMRKFKQEMKEIMSPTPVELHKVTLYKDTDGEDFGFSVSDGLLEKGVYVKNIRPAGPGDLGGLKPYDRLLQVNHVRTRDFDCCLVVPLIAESGNKLELVISRNPLASQKGSADQQPSAGGEWSDQNNAFLQQTGHANVNTEARDPTNTL</sequence>
<dbReference type="GO" id="GO:0005737">
    <property type="term" value="C:cytoplasm"/>
    <property type="evidence" value="ECO:0007669"/>
    <property type="project" value="UniProtKB-SubCell"/>
</dbReference>
<reference evidence="6" key="3">
    <citation type="submission" date="2025-09" db="UniProtKB">
        <authorList>
            <consortium name="Ensembl"/>
        </authorList>
    </citation>
    <scope>IDENTIFICATION</scope>
</reference>
<evidence type="ECO:0000256" key="1">
    <source>
        <dbReference type="ARBA" id="ARBA00004496"/>
    </source>
</evidence>
<dbReference type="SMART" id="SM00228">
    <property type="entry name" value="PDZ"/>
    <property type="match status" value="7"/>
</dbReference>
<reference evidence="6" key="2">
    <citation type="submission" date="2025-08" db="UniProtKB">
        <authorList>
            <consortium name="Ensembl"/>
        </authorList>
    </citation>
    <scope>IDENTIFICATION</scope>
</reference>
<dbReference type="CDD" id="cd06686">
    <property type="entry name" value="PDZ4_GRIP1-2-like"/>
    <property type="match status" value="1"/>
</dbReference>
<dbReference type="CDD" id="cd06684">
    <property type="entry name" value="PDZ3_GRIP1-2-like"/>
    <property type="match status" value="1"/>
</dbReference>
<name>A0A8C3BR41_CAIMO</name>
<feature type="region of interest" description="Disordered" evidence="4">
    <location>
        <begin position="1063"/>
        <end position="1106"/>
    </location>
</feature>
<dbReference type="GO" id="GO:0098887">
    <property type="term" value="P:neurotransmitter receptor transport, endosome to postsynaptic membrane"/>
    <property type="evidence" value="ECO:0007669"/>
    <property type="project" value="TreeGrafter"/>
</dbReference>
<keyword evidence="7" id="KW-1185">Reference proteome</keyword>
<comment type="subcellular location">
    <subcellularLocation>
        <location evidence="1">Cytoplasm</location>
    </subcellularLocation>
</comment>
<dbReference type="CDD" id="cd06685">
    <property type="entry name" value="PDZ7_GRIP1-2-like"/>
    <property type="match status" value="1"/>
</dbReference>
<dbReference type="Pfam" id="PF17820">
    <property type="entry name" value="PDZ_6"/>
    <property type="match status" value="1"/>
</dbReference>
<feature type="domain" description="PDZ" evidence="5">
    <location>
        <begin position="546"/>
        <end position="631"/>
    </location>
</feature>